<evidence type="ECO:0000256" key="8">
    <source>
        <dbReference type="PIRSR" id="PIRSR037215-1"/>
    </source>
</evidence>
<dbReference type="EC" id="3.4.11.4" evidence="7"/>
<feature type="binding site" evidence="7 9">
    <location>
        <position position="141"/>
    </location>
    <ligand>
        <name>Zn(2+)</name>
        <dbReference type="ChEBI" id="CHEBI:29105"/>
        <label>2</label>
    </ligand>
</feature>
<dbReference type="PIRSF" id="PIRSF037215">
    <property type="entry name" value="Peptidase_M20B"/>
    <property type="match status" value="1"/>
</dbReference>
<dbReference type="Gene3D" id="3.40.630.10">
    <property type="entry name" value="Zn peptidases"/>
    <property type="match status" value="1"/>
</dbReference>
<dbReference type="RefSeq" id="WP_091395708.1">
    <property type="nucleotide sequence ID" value="NZ_BKAI01000006.1"/>
</dbReference>
<evidence type="ECO:0000313" key="11">
    <source>
        <dbReference type="EMBL" id="SDK04250.1"/>
    </source>
</evidence>
<dbReference type="Pfam" id="PF01546">
    <property type="entry name" value="Peptidase_M20"/>
    <property type="match status" value="1"/>
</dbReference>
<comment type="subcellular location">
    <subcellularLocation>
        <location evidence="7">Cytoplasm</location>
    </subcellularLocation>
</comment>
<dbReference type="OrthoDB" id="9804934at2"/>
<dbReference type="PROSITE" id="PS00758">
    <property type="entry name" value="ARGE_DAPE_CPG2_1"/>
    <property type="match status" value="1"/>
</dbReference>
<gene>
    <name evidence="7" type="primary">pepT</name>
    <name evidence="11" type="ORF">SAMN04487935_2404</name>
</gene>
<feature type="binding site" evidence="7 9">
    <location>
        <position position="198"/>
    </location>
    <ligand>
        <name>Zn(2+)</name>
        <dbReference type="ChEBI" id="CHEBI:29105"/>
        <label>1</label>
    </ligand>
</feature>
<dbReference type="HAMAP" id="MF_00550">
    <property type="entry name" value="Aminopeptidase_M20"/>
    <property type="match status" value="1"/>
</dbReference>
<sequence length="432" mass="47983">MQHIIDRFISYVTIDTESDANSQTTPSTPKQLVLAKLLVKELTAIGMTEVTIDKNGYVMGTLPSNVEHNVPTIGFVSHYDTSPDFKGEGVKPQIIANYSGGDILLNAEQNIILSPNYFKDLLQYKGQTLITTDGTTLLGADDKAGLTEIVSAMEFLLKNPEIEHGKIRVGFTPDEEIGRGADLFDVEKFGAAWAYTMDGSQIGELEYENFNAAGAKITFKGKSVHPGYAKGKMINSMLIASDFIDALPKGETPEETKGYEGFFHVTQLSGSIEESKVELIIRDHDMKKFLKRKDLVHKIVRKINEKFAKQFGEDIAVVEIKDQYYNMKEKVEPVKYIVDLAEKAMQDLGIKPLIKPIRGGTDGCRLSYMGLPCPNIFAGGHNFHGKYEYVPVESMQKAIDVIVKIAQLTATTDFSDPEILKPSKKKAKKKKK</sequence>
<dbReference type="PROSITE" id="PS00759">
    <property type="entry name" value="ARGE_DAPE_CPG2_2"/>
    <property type="match status" value="1"/>
</dbReference>
<keyword evidence="7 11" id="KW-0031">Aminopeptidase</keyword>
<evidence type="ECO:0000256" key="3">
    <source>
        <dbReference type="ARBA" id="ARBA00022723"/>
    </source>
</evidence>
<dbReference type="AlphaFoldDB" id="A0A1G8YQD5"/>
<dbReference type="Proteomes" id="UP000199580">
    <property type="component" value="Unassembled WGS sequence"/>
</dbReference>
<keyword evidence="12" id="KW-1185">Reference proteome</keyword>
<dbReference type="InterPro" id="IPR010161">
    <property type="entry name" value="Peptidase_M20B"/>
</dbReference>
<dbReference type="SUPFAM" id="SSF53187">
    <property type="entry name" value="Zn-dependent exopeptidases"/>
    <property type="match status" value="1"/>
</dbReference>
<proteinExistence type="inferred from homology"/>
<dbReference type="NCBIfam" id="TIGR01882">
    <property type="entry name" value="peptidase-T"/>
    <property type="match status" value="1"/>
</dbReference>
<keyword evidence="2 7" id="KW-0645">Protease</keyword>
<dbReference type="GO" id="GO:0008237">
    <property type="term" value="F:metallopeptidase activity"/>
    <property type="evidence" value="ECO:0007669"/>
    <property type="project" value="UniProtKB-KW"/>
</dbReference>
<evidence type="ECO:0000313" key="12">
    <source>
        <dbReference type="Proteomes" id="UP000199580"/>
    </source>
</evidence>
<evidence type="ECO:0000256" key="4">
    <source>
        <dbReference type="ARBA" id="ARBA00022801"/>
    </source>
</evidence>
<dbReference type="InterPro" id="IPR036264">
    <property type="entry name" value="Bact_exopeptidase_dim_dom"/>
</dbReference>
<comment type="catalytic activity">
    <reaction evidence="7">
        <text>Release of the N-terminal residue from a tripeptide.</text>
        <dbReference type="EC" id="3.4.11.4"/>
    </reaction>
</comment>
<evidence type="ECO:0000256" key="6">
    <source>
        <dbReference type="ARBA" id="ARBA00023049"/>
    </source>
</evidence>
<evidence type="ECO:0000256" key="1">
    <source>
        <dbReference type="ARBA" id="ARBA00009692"/>
    </source>
</evidence>
<dbReference type="GO" id="GO:0006508">
    <property type="term" value="P:proteolysis"/>
    <property type="evidence" value="ECO:0007669"/>
    <property type="project" value="UniProtKB-UniRule"/>
</dbReference>
<reference evidence="11 12" key="1">
    <citation type="submission" date="2016-10" db="EMBL/GenBank/DDBJ databases">
        <authorList>
            <person name="de Groot N.N."/>
        </authorList>
    </citation>
    <scope>NUCLEOTIDE SEQUENCE [LARGE SCALE GENOMIC DNA]</scope>
    <source>
        <strain evidence="11 12">CGMCC 1.10076</strain>
    </source>
</reference>
<feature type="binding site" evidence="7 9">
    <location>
        <position position="141"/>
    </location>
    <ligand>
        <name>Zn(2+)</name>
        <dbReference type="ChEBI" id="CHEBI:29105"/>
        <label>1</label>
    </ligand>
</feature>
<accession>A0A1G8YQD5</accession>
<keyword evidence="3 7" id="KW-0479">Metal-binding</keyword>
<dbReference type="Pfam" id="PF07687">
    <property type="entry name" value="M20_dimer"/>
    <property type="match status" value="1"/>
</dbReference>
<keyword evidence="6 7" id="KW-0482">Metalloprotease</keyword>
<comment type="similarity">
    <text evidence="1 7">Belongs to the peptidase M20B family.</text>
</comment>
<evidence type="ECO:0000256" key="5">
    <source>
        <dbReference type="ARBA" id="ARBA00022833"/>
    </source>
</evidence>
<evidence type="ECO:0000256" key="7">
    <source>
        <dbReference type="HAMAP-Rule" id="MF_00550"/>
    </source>
</evidence>
<comment type="function">
    <text evidence="7">Cleaves the N-terminal amino acid of tripeptides.</text>
</comment>
<feature type="domain" description="Peptidase M20 dimerisation" evidence="10">
    <location>
        <begin position="207"/>
        <end position="308"/>
    </location>
</feature>
<feature type="binding site" evidence="7 9">
    <location>
        <position position="78"/>
    </location>
    <ligand>
        <name>Zn(2+)</name>
        <dbReference type="ChEBI" id="CHEBI:29105"/>
        <label>1</label>
    </ligand>
</feature>
<dbReference type="GO" id="GO:0045148">
    <property type="term" value="F:tripeptide aminopeptidase activity"/>
    <property type="evidence" value="ECO:0007669"/>
    <property type="project" value="UniProtKB-UniRule"/>
</dbReference>
<protein>
    <recommendedName>
        <fullName evidence="7">Peptidase T</fullName>
        <ecNumber evidence="7">3.4.11.4</ecNumber>
    </recommendedName>
    <alternativeName>
        <fullName evidence="7">Aminotripeptidase</fullName>
        <shortName evidence="7">Tripeptidase</shortName>
    </alternativeName>
    <alternativeName>
        <fullName evidence="7">Tripeptide aminopeptidase</fullName>
    </alternativeName>
</protein>
<evidence type="ECO:0000256" key="9">
    <source>
        <dbReference type="PIRSR" id="PIRSR037215-2"/>
    </source>
</evidence>
<dbReference type="InterPro" id="IPR002933">
    <property type="entry name" value="Peptidase_M20"/>
</dbReference>
<keyword evidence="4 7" id="KW-0378">Hydrolase</keyword>
<dbReference type="GO" id="GO:0008270">
    <property type="term" value="F:zinc ion binding"/>
    <property type="evidence" value="ECO:0007669"/>
    <property type="project" value="UniProtKB-UniRule"/>
</dbReference>
<dbReference type="CDD" id="cd03892">
    <property type="entry name" value="M20_peptT"/>
    <property type="match status" value="1"/>
</dbReference>
<dbReference type="EMBL" id="FNEZ01000003">
    <property type="protein sequence ID" value="SDK04250.1"/>
    <property type="molecule type" value="Genomic_DNA"/>
</dbReference>
<feature type="binding site" evidence="7 9">
    <location>
        <position position="176"/>
    </location>
    <ligand>
        <name>Zn(2+)</name>
        <dbReference type="ChEBI" id="CHEBI:29105"/>
        <label>2</label>
    </ligand>
</feature>
<name>A0A1G8YQD5_9FLAO</name>
<feature type="active site" evidence="7 8">
    <location>
        <position position="80"/>
    </location>
</feature>
<keyword evidence="7" id="KW-0963">Cytoplasm</keyword>
<keyword evidence="5 7" id="KW-0862">Zinc</keyword>
<dbReference type="SUPFAM" id="SSF55031">
    <property type="entry name" value="Bacterial exopeptidase dimerisation domain"/>
    <property type="match status" value="1"/>
</dbReference>
<evidence type="ECO:0000259" key="10">
    <source>
        <dbReference type="Pfam" id="PF07687"/>
    </source>
</evidence>
<dbReference type="STRING" id="1128970.SAMN04487935_2404"/>
<dbReference type="GO" id="GO:0043171">
    <property type="term" value="P:peptide catabolic process"/>
    <property type="evidence" value="ECO:0007669"/>
    <property type="project" value="UniProtKB-UniRule"/>
</dbReference>
<comment type="cofactor">
    <cofactor evidence="7 9">
        <name>Zn(2+)</name>
        <dbReference type="ChEBI" id="CHEBI:29105"/>
    </cofactor>
    <text evidence="7 9">Binds 2 Zn(2+) ions per subunit.</text>
</comment>
<evidence type="ECO:0000256" key="2">
    <source>
        <dbReference type="ARBA" id="ARBA00022670"/>
    </source>
</evidence>
<feature type="binding site" evidence="7 9">
    <location>
        <position position="384"/>
    </location>
    <ligand>
        <name>Zn(2+)</name>
        <dbReference type="ChEBI" id="CHEBI:29105"/>
        <label>2</label>
    </ligand>
</feature>
<dbReference type="NCBIfam" id="NF003976">
    <property type="entry name" value="PRK05469.1"/>
    <property type="match status" value="1"/>
</dbReference>
<dbReference type="PANTHER" id="PTHR42994">
    <property type="entry name" value="PEPTIDASE T"/>
    <property type="match status" value="1"/>
</dbReference>
<feature type="active site" description="Proton acceptor" evidence="7 8">
    <location>
        <position position="175"/>
    </location>
</feature>
<organism evidence="11 12">
    <name type="scientific">Flavobacterium noncentrifugens</name>
    <dbReference type="NCBI Taxonomy" id="1128970"/>
    <lineage>
        <taxon>Bacteria</taxon>
        <taxon>Pseudomonadati</taxon>
        <taxon>Bacteroidota</taxon>
        <taxon>Flavobacteriia</taxon>
        <taxon>Flavobacteriales</taxon>
        <taxon>Flavobacteriaceae</taxon>
        <taxon>Flavobacterium</taxon>
    </lineage>
</organism>
<dbReference type="NCBIfam" id="NF009920">
    <property type="entry name" value="PRK13381.1"/>
    <property type="match status" value="1"/>
</dbReference>
<dbReference type="GO" id="GO:0005829">
    <property type="term" value="C:cytosol"/>
    <property type="evidence" value="ECO:0007669"/>
    <property type="project" value="TreeGrafter"/>
</dbReference>
<dbReference type="InterPro" id="IPR011650">
    <property type="entry name" value="Peptidase_M20_dimer"/>
</dbReference>
<dbReference type="InterPro" id="IPR001261">
    <property type="entry name" value="ArgE/DapE_CS"/>
</dbReference>
<dbReference type="PANTHER" id="PTHR42994:SF1">
    <property type="entry name" value="PEPTIDASE T"/>
    <property type="match status" value="1"/>
</dbReference>
<dbReference type="Gene3D" id="3.30.70.360">
    <property type="match status" value="1"/>
</dbReference>